<dbReference type="KEGG" id="knv:Pan216_27150"/>
<evidence type="ECO:0000256" key="1">
    <source>
        <dbReference type="ARBA" id="ARBA00022723"/>
    </source>
</evidence>
<name>A0A518B4D5_9BACT</name>
<dbReference type="OrthoDB" id="9802676at2"/>
<keyword evidence="5" id="KW-1185">Reference proteome</keyword>
<sequence length="147" mass="16116">MDHEFFMRRAIEMGKKNPKFAFGAVVVERGTQHILAEGVNNASANPTHHGEIVAINDCATNHPKIDWSGLALYTTAEPCPMCQSAILWAGIGNVYYGTSIPTLQRFGWNQIDIRAEEVGRRAGFAKVSLTGGILEADCDDLFRRPPG</sequence>
<dbReference type="GO" id="GO:0052717">
    <property type="term" value="F:tRNA-specific adenosine-34 deaminase activity"/>
    <property type="evidence" value="ECO:0007669"/>
    <property type="project" value="TreeGrafter"/>
</dbReference>
<dbReference type="GO" id="GO:0008892">
    <property type="term" value="F:guanine deaminase activity"/>
    <property type="evidence" value="ECO:0007669"/>
    <property type="project" value="UniProtKB-EC"/>
</dbReference>
<proteinExistence type="predicted"/>
<dbReference type="PANTHER" id="PTHR11079:SF203">
    <property type="entry name" value="CMP_DCMP-TYPE DEAMINASE DOMAIN-CONTAINING PROTEIN"/>
    <property type="match status" value="1"/>
</dbReference>
<dbReference type="SUPFAM" id="SSF53927">
    <property type="entry name" value="Cytidine deaminase-like"/>
    <property type="match status" value="1"/>
</dbReference>
<evidence type="ECO:0000313" key="5">
    <source>
        <dbReference type="Proteomes" id="UP000317093"/>
    </source>
</evidence>
<gene>
    <name evidence="4" type="primary">guaD_1</name>
    <name evidence="4" type="ORF">Pan216_27150</name>
</gene>
<dbReference type="EMBL" id="CP036279">
    <property type="protein sequence ID" value="QDU61850.1"/>
    <property type="molecule type" value="Genomic_DNA"/>
</dbReference>
<dbReference type="CDD" id="cd01285">
    <property type="entry name" value="nucleoside_deaminase"/>
    <property type="match status" value="1"/>
</dbReference>
<dbReference type="Proteomes" id="UP000317093">
    <property type="component" value="Chromosome"/>
</dbReference>
<keyword evidence="1" id="KW-0479">Metal-binding</keyword>
<feature type="domain" description="CMP/dCMP-type deaminase" evidence="3">
    <location>
        <begin position="1"/>
        <end position="109"/>
    </location>
</feature>
<dbReference type="AlphaFoldDB" id="A0A518B4D5"/>
<accession>A0A518B4D5</accession>
<dbReference type="PROSITE" id="PS51747">
    <property type="entry name" value="CYT_DCMP_DEAMINASES_2"/>
    <property type="match status" value="1"/>
</dbReference>
<reference evidence="4 5" key="1">
    <citation type="submission" date="2019-02" db="EMBL/GenBank/DDBJ databases">
        <title>Deep-cultivation of Planctomycetes and their phenomic and genomic characterization uncovers novel biology.</title>
        <authorList>
            <person name="Wiegand S."/>
            <person name="Jogler M."/>
            <person name="Boedeker C."/>
            <person name="Pinto D."/>
            <person name="Vollmers J."/>
            <person name="Rivas-Marin E."/>
            <person name="Kohn T."/>
            <person name="Peeters S.H."/>
            <person name="Heuer A."/>
            <person name="Rast P."/>
            <person name="Oberbeckmann S."/>
            <person name="Bunk B."/>
            <person name="Jeske O."/>
            <person name="Meyerdierks A."/>
            <person name="Storesund J.E."/>
            <person name="Kallscheuer N."/>
            <person name="Luecker S."/>
            <person name="Lage O.M."/>
            <person name="Pohl T."/>
            <person name="Merkel B.J."/>
            <person name="Hornburger P."/>
            <person name="Mueller R.-W."/>
            <person name="Bruemmer F."/>
            <person name="Labrenz M."/>
            <person name="Spormann A.M."/>
            <person name="Op den Camp H."/>
            <person name="Overmann J."/>
            <person name="Amann R."/>
            <person name="Jetten M.S.M."/>
            <person name="Mascher T."/>
            <person name="Medema M.H."/>
            <person name="Devos D.P."/>
            <person name="Kaster A.-K."/>
            <person name="Ovreas L."/>
            <person name="Rohde M."/>
            <person name="Galperin M.Y."/>
            <person name="Jogler C."/>
        </authorList>
    </citation>
    <scope>NUCLEOTIDE SEQUENCE [LARGE SCALE GENOMIC DNA]</scope>
    <source>
        <strain evidence="4 5">Pan216</strain>
    </source>
</reference>
<dbReference type="InterPro" id="IPR016193">
    <property type="entry name" value="Cytidine_deaminase-like"/>
</dbReference>
<dbReference type="InterPro" id="IPR002125">
    <property type="entry name" value="CMP_dCMP_dom"/>
</dbReference>
<dbReference type="GO" id="GO:0008270">
    <property type="term" value="F:zinc ion binding"/>
    <property type="evidence" value="ECO:0007669"/>
    <property type="project" value="InterPro"/>
</dbReference>
<dbReference type="InterPro" id="IPR016192">
    <property type="entry name" value="APOBEC/CMP_deaminase_Zn-bd"/>
</dbReference>
<dbReference type="Pfam" id="PF00383">
    <property type="entry name" value="dCMP_cyt_deam_1"/>
    <property type="match status" value="1"/>
</dbReference>
<evidence type="ECO:0000313" key="4">
    <source>
        <dbReference type="EMBL" id="QDU61850.1"/>
    </source>
</evidence>
<dbReference type="PROSITE" id="PS00903">
    <property type="entry name" value="CYT_DCMP_DEAMINASES_1"/>
    <property type="match status" value="1"/>
</dbReference>
<dbReference type="Gene3D" id="3.40.140.10">
    <property type="entry name" value="Cytidine Deaminase, domain 2"/>
    <property type="match status" value="1"/>
</dbReference>
<keyword evidence="4" id="KW-0378">Hydrolase</keyword>
<keyword evidence="2" id="KW-0862">Zinc</keyword>
<organism evidence="4 5">
    <name type="scientific">Kolteria novifilia</name>
    <dbReference type="NCBI Taxonomy" id="2527975"/>
    <lineage>
        <taxon>Bacteria</taxon>
        <taxon>Pseudomonadati</taxon>
        <taxon>Planctomycetota</taxon>
        <taxon>Planctomycetia</taxon>
        <taxon>Kolteriales</taxon>
        <taxon>Kolteriaceae</taxon>
        <taxon>Kolteria</taxon>
    </lineage>
</organism>
<evidence type="ECO:0000256" key="2">
    <source>
        <dbReference type="ARBA" id="ARBA00022833"/>
    </source>
</evidence>
<dbReference type="PANTHER" id="PTHR11079">
    <property type="entry name" value="CYTOSINE DEAMINASE FAMILY MEMBER"/>
    <property type="match status" value="1"/>
</dbReference>
<dbReference type="GO" id="GO:0002100">
    <property type="term" value="P:tRNA wobble adenosine to inosine editing"/>
    <property type="evidence" value="ECO:0007669"/>
    <property type="project" value="TreeGrafter"/>
</dbReference>
<dbReference type="RefSeq" id="WP_145258392.1">
    <property type="nucleotide sequence ID" value="NZ_CP036279.1"/>
</dbReference>
<evidence type="ECO:0000259" key="3">
    <source>
        <dbReference type="PROSITE" id="PS51747"/>
    </source>
</evidence>
<dbReference type="EC" id="3.5.4.3" evidence="4"/>
<protein>
    <submittedName>
        <fullName evidence="4">Guanine deaminase</fullName>
        <ecNumber evidence="4">3.5.4.3</ecNumber>
    </submittedName>
</protein>